<gene>
    <name evidence="13" type="ORF">G2W53_035244</name>
</gene>
<evidence type="ECO:0000313" key="13">
    <source>
        <dbReference type="EMBL" id="KAF7808501.1"/>
    </source>
</evidence>
<dbReference type="InterPro" id="IPR038770">
    <property type="entry name" value="Na+/solute_symporter_sf"/>
</dbReference>
<organism evidence="13 14">
    <name type="scientific">Senna tora</name>
    <dbReference type="NCBI Taxonomy" id="362788"/>
    <lineage>
        <taxon>Eukaryota</taxon>
        <taxon>Viridiplantae</taxon>
        <taxon>Streptophyta</taxon>
        <taxon>Embryophyta</taxon>
        <taxon>Tracheophyta</taxon>
        <taxon>Spermatophyta</taxon>
        <taxon>Magnoliopsida</taxon>
        <taxon>eudicotyledons</taxon>
        <taxon>Gunneridae</taxon>
        <taxon>Pentapetalae</taxon>
        <taxon>rosids</taxon>
        <taxon>fabids</taxon>
        <taxon>Fabales</taxon>
        <taxon>Fabaceae</taxon>
        <taxon>Caesalpinioideae</taxon>
        <taxon>Cassia clade</taxon>
        <taxon>Senna</taxon>
    </lineage>
</organism>
<dbReference type="Gene3D" id="1.20.1530.20">
    <property type="match status" value="1"/>
</dbReference>
<dbReference type="Pfam" id="PF00999">
    <property type="entry name" value="Na_H_Exchanger"/>
    <property type="match status" value="1"/>
</dbReference>
<feature type="transmembrane region" description="Helical" evidence="10">
    <location>
        <begin position="282"/>
        <end position="311"/>
    </location>
</feature>
<keyword evidence="7" id="KW-0406">Ion transport</keyword>
<feature type="transmembrane region" description="Helical" evidence="10">
    <location>
        <begin position="242"/>
        <end position="261"/>
    </location>
</feature>
<feature type="transmembrane region" description="Helical" evidence="10">
    <location>
        <begin position="423"/>
        <end position="446"/>
    </location>
</feature>
<keyword evidence="4 10" id="KW-0812">Transmembrane</keyword>
<feature type="transmembrane region" description="Helical" evidence="10">
    <location>
        <begin position="107"/>
        <end position="125"/>
    </location>
</feature>
<comment type="similarity">
    <text evidence="9">Belongs to the monovalent cation:proton antiporter 2 (CPA2) transporter (TC 2.A.37) family. CHX (TC 2.A.37.4) subfamily.</text>
</comment>
<dbReference type="GO" id="GO:0012505">
    <property type="term" value="C:endomembrane system"/>
    <property type="evidence" value="ECO:0007669"/>
    <property type="project" value="TreeGrafter"/>
</dbReference>
<evidence type="ECO:0000259" key="12">
    <source>
        <dbReference type="Pfam" id="PF23259"/>
    </source>
</evidence>
<dbReference type="OrthoDB" id="1612738at2759"/>
<dbReference type="Proteomes" id="UP000634136">
    <property type="component" value="Unassembled WGS sequence"/>
</dbReference>
<sequence length="832" mass="93734">MERGSNNNNNNGTIPLEGDFMERIFDVCVERGKSYMHSKGLLRRDDPLDYVLPLTLFQIFLSVLMSRLVYFVLRPIRTPKFGGILLGPSGLTHIQTFRTLMYPSRQYEILFVTASIAISYFIFILSMKMDTRMNLKSIKRTWRFGLFPFLTSFWVMSALTCLFYHGPGIPGLADEEMKRVRMAVLVTTSMASFPVMSEGLLELNLIASELGQIALSASMLNEIMQLMIQAVVTVLHNKNSEYRMAFMFCYTSFVLFCFYVIRPAAIRIARGTPPGKQVSEGFVVMIQLGVLVTAFLCDALGMSFVQGPLVMGLVMPSGPPLATTLEERTEAIIANLLLPAFFFFLGGRIDLLAIKTWGIIFKVQLILMAGFVAKIVACVVISLRYKMKFKHGIVLGLMLNMKGMVDLIIFSRMRTLEMMDDQIYAHMVLSVMGVATIVSPLIELLYNPQSRVDKLSEISMNMMKTIQTTPRNSELRIISCVHKEGEVHSIIALMESLNPINSSMCVYVLHLIQLLGKSTPILRHINISKNKSWLLMNYPDTHHIMRAFHNFAHNSNQNQGCSSFVSVVPCINVAPYKTMHDSICNLAQDKCVPLIVLPFHQNDHTHDHCTAAAIRSLNASIQEYAPCTVGILVDKYSRLSISSNINTTSSSLSFFSSLFHVGVFFMGGADDREALALAMRMSEHKNIKIVLLRLVMRGKKTSKDDESGELDEEEREERRLDESLIDEFKALEFGNPQVAMEDVEVEGWEKVFDGIRKWEWKYDLVMVGRKHKKGCFNDEEMSSFEENVEMLGMVGDMLASSEFCNGIVPVLVVQCGGKRLRGQSGREASVEI</sequence>
<dbReference type="InterPro" id="IPR057290">
    <property type="entry name" value="CHX17_C"/>
</dbReference>
<dbReference type="PANTHER" id="PTHR32468">
    <property type="entry name" value="CATION/H + ANTIPORTER"/>
    <property type="match status" value="1"/>
</dbReference>
<keyword evidence="8 10" id="KW-0472">Membrane</keyword>
<feature type="transmembrane region" description="Helical" evidence="10">
    <location>
        <begin position="50"/>
        <end position="70"/>
    </location>
</feature>
<dbReference type="GO" id="GO:0016020">
    <property type="term" value="C:membrane"/>
    <property type="evidence" value="ECO:0007669"/>
    <property type="project" value="UniProtKB-SubCell"/>
</dbReference>
<keyword evidence="6 10" id="KW-1133">Transmembrane helix</keyword>
<dbReference type="GO" id="GO:0006885">
    <property type="term" value="P:regulation of pH"/>
    <property type="evidence" value="ECO:0007669"/>
    <property type="project" value="TreeGrafter"/>
</dbReference>
<keyword evidence="5" id="KW-0630">Potassium</keyword>
<comment type="caution">
    <text evidence="13">The sequence shown here is derived from an EMBL/GenBank/DDBJ whole genome shotgun (WGS) entry which is preliminary data.</text>
</comment>
<keyword evidence="2" id="KW-0813">Transport</keyword>
<protein>
    <submittedName>
        <fullName evidence="13">Cation/H(+) antiporter 15-like</fullName>
    </submittedName>
</protein>
<comment type="subcellular location">
    <subcellularLocation>
        <location evidence="1">Membrane</location>
        <topology evidence="1">Multi-pass membrane protein</topology>
    </subcellularLocation>
</comment>
<name>A0A834SS13_9FABA</name>
<dbReference type="GO" id="GO:0006813">
    <property type="term" value="P:potassium ion transport"/>
    <property type="evidence" value="ECO:0007669"/>
    <property type="project" value="UniProtKB-KW"/>
</dbReference>
<keyword evidence="3" id="KW-0633">Potassium transport</keyword>
<dbReference type="Pfam" id="PF23259">
    <property type="entry name" value="CHX17_C"/>
    <property type="match status" value="1"/>
</dbReference>
<dbReference type="GO" id="GO:0015297">
    <property type="term" value="F:antiporter activity"/>
    <property type="evidence" value="ECO:0007669"/>
    <property type="project" value="InterPro"/>
</dbReference>
<evidence type="ECO:0000256" key="10">
    <source>
        <dbReference type="SAM" id="Phobius"/>
    </source>
</evidence>
<keyword evidence="14" id="KW-1185">Reference proteome</keyword>
<proteinExistence type="inferred from homology"/>
<feature type="domain" description="Cation/H+ exchanger transmembrane" evidence="11">
    <location>
        <begin position="83"/>
        <end position="440"/>
    </location>
</feature>
<reference evidence="13" key="1">
    <citation type="submission" date="2020-09" db="EMBL/GenBank/DDBJ databases">
        <title>Genome-Enabled Discovery of Anthraquinone Biosynthesis in Senna tora.</title>
        <authorList>
            <person name="Kang S.-H."/>
            <person name="Pandey R.P."/>
            <person name="Lee C.-M."/>
            <person name="Sim J.-S."/>
            <person name="Jeong J.-T."/>
            <person name="Choi B.-S."/>
            <person name="Jung M."/>
            <person name="Ginzburg D."/>
            <person name="Zhao K."/>
            <person name="Won S.Y."/>
            <person name="Oh T.-J."/>
            <person name="Yu Y."/>
            <person name="Kim N.-H."/>
            <person name="Lee O.R."/>
            <person name="Lee T.-H."/>
            <person name="Bashyal P."/>
            <person name="Kim T.-S."/>
            <person name="Lee W.-H."/>
            <person name="Kawkins C."/>
            <person name="Kim C.-K."/>
            <person name="Kim J.S."/>
            <person name="Ahn B.O."/>
            <person name="Rhee S.Y."/>
            <person name="Sohng J.K."/>
        </authorList>
    </citation>
    <scope>NUCLEOTIDE SEQUENCE</scope>
    <source>
        <tissue evidence="13">Leaf</tissue>
    </source>
</reference>
<dbReference type="InterPro" id="IPR006153">
    <property type="entry name" value="Cation/H_exchanger_TM"/>
</dbReference>
<evidence type="ECO:0000256" key="4">
    <source>
        <dbReference type="ARBA" id="ARBA00022692"/>
    </source>
</evidence>
<dbReference type="InterPro" id="IPR050794">
    <property type="entry name" value="CPA2_transporter"/>
</dbReference>
<evidence type="ECO:0000256" key="1">
    <source>
        <dbReference type="ARBA" id="ARBA00004141"/>
    </source>
</evidence>
<evidence type="ECO:0000256" key="5">
    <source>
        <dbReference type="ARBA" id="ARBA00022958"/>
    </source>
</evidence>
<dbReference type="EMBL" id="JAAIUW010000011">
    <property type="protein sequence ID" value="KAF7808501.1"/>
    <property type="molecule type" value="Genomic_DNA"/>
</dbReference>
<dbReference type="GO" id="GO:1902600">
    <property type="term" value="P:proton transmembrane transport"/>
    <property type="evidence" value="ECO:0007669"/>
    <property type="project" value="InterPro"/>
</dbReference>
<evidence type="ECO:0000256" key="3">
    <source>
        <dbReference type="ARBA" id="ARBA00022538"/>
    </source>
</evidence>
<dbReference type="AlphaFoldDB" id="A0A834SS13"/>
<evidence type="ECO:0000313" key="14">
    <source>
        <dbReference type="Proteomes" id="UP000634136"/>
    </source>
</evidence>
<evidence type="ECO:0000256" key="7">
    <source>
        <dbReference type="ARBA" id="ARBA00023065"/>
    </source>
</evidence>
<evidence type="ECO:0000256" key="2">
    <source>
        <dbReference type="ARBA" id="ARBA00022448"/>
    </source>
</evidence>
<evidence type="ECO:0000256" key="6">
    <source>
        <dbReference type="ARBA" id="ARBA00022989"/>
    </source>
</evidence>
<feature type="transmembrane region" description="Helical" evidence="10">
    <location>
        <begin position="391"/>
        <end position="411"/>
    </location>
</feature>
<dbReference type="PANTHER" id="PTHR32468:SF108">
    <property type="entry name" value="CATION_H(+) ANTIPORTER 15-LIKE"/>
    <property type="match status" value="1"/>
</dbReference>
<accession>A0A834SS13</accession>
<evidence type="ECO:0000256" key="9">
    <source>
        <dbReference type="ARBA" id="ARBA00038341"/>
    </source>
</evidence>
<feature type="transmembrane region" description="Helical" evidence="10">
    <location>
        <begin position="146"/>
        <end position="165"/>
    </location>
</feature>
<feature type="transmembrane region" description="Helical" evidence="10">
    <location>
        <begin position="365"/>
        <end position="385"/>
    </location>
</feature>
<evidence type="ECO:0000259" key="11">
    <source>
        <dbReference type="Pfam" id="PF00999"/>
    </source>
</evidence>
<evidence type="ECO:0000256" key="8">
    <source>
        <dbReference type="ARBA" id="ARBA00023136"/>
    </source>
</evidence>
<feature type="transmembrane region" description="Helical" evidence="10">
    <location>
        <begin position="331"/>
        <end position="353"/>
    </location>
</feature>
<feature type="domain" description="Cation/H(+) antiporter C-terminal" evidence="12">
    <location>
        <begin position="660"/>
        <end position="814"/>
    </location>
</feature>